<dbReference type="HAMAP" id="MF_00671">
    <property type="entry name" value="TolB"/>
    <property type="match status" value="1"/>
</dbReference>
<reference evidence="7" key="1">
    <citation type="journal article" date="2020" name="mSystems">
        <title>Genome- and Community-Level Interaction Insights into Carbon Utilization and Element Cycling Functions of Hydrothermarchaeota in Hydrothermal Sediment.</title>
        <authorList>
            <person name="Zhou Z."/>
            <person name="Liu Y."/>
            <person name="Xu W."/>
            <person name="Pan J."/>
            <person name="Luo Z.H."/>
            <person name="Li M."/>
        </authorList>
    </citation>
    <scope>NUCLEOTIDE SEQUENCE</scope>
    <source>
        <strain evidence="7">SpSt-997</strain>
    </source>
</reference>
<evidence type="ECO:0000256" key="4">
    <source>
        <dbReference type="ARBA" id="ARBA00022764"/>
    </source>
</evidence>
<dbReference type="GO" id="GO:0051301">
    <property type="term" value="P:cell division"/>
    <property type="evidence" value="ECO:0007669"/>
    <property type="project" value="UniProtKB-UniRule"/>
</dbReference>
<dbReference type="Gene3D" id="2.120.10.30">
    <property type="entry name" value="TolB, C-terminal domain"/>
    <property type="match status" value="1"/>
</dbReference>
<dbReference type="NCBIfam" id="TIGR02800">
    <property type="entry name" value="propeller_TolB"/>
    <property type="match status" value="1"/>
</dbReference>
<comment type="subunit">
    <text evidence="5">The Tol-Pal system is composed of five core proteins: the inner membrane proteins TolA, TolQ and TolR, the periplasmic protein TolB and the outer membrane protein Pal. They form a network linking the inner and outer membranes and the peptidoglycan layer.</text>
</comment>
<gene>
    <name evidence="5 7" type="primary">tolB</name>
    <name evidence="7" type="ORF">ENY07_07330</name>
</gene>
<dbReference type="GO" id="GO:0017038">
    <property type="term" value="P:protein import"/>
    <property type="evidence" value="ECO:0007669"/>
    <property type="project" value="InterPro"/>
</dbReference>
<feature type="domain" description="TolB N-terminal" evidence="6">
    <location>
        <begin position="59"/>
        <end position="164"/>
    </location>
</feature>
<keyword evidence="4 5" id="KW-0574">Periplasm</keyword>
<dbReference type="InterPro" id="IPR011659">
    <property type="entry name" value="WD40"/>
</dbReference>
<keyword evidence="3 5" id="KW-0732">Signal</keyword>
<dbReference type="InterPro" id="IPR014167">
    <property type="entry name" value="Tol-Pal_TolB"/>
</dbReference>
<dbReference type="SUPFAM" id="SSF52964">
    <property type="entry name" value="TolB, N-terminal domain"/>
    <property type="match status" value="1"/>
</dbReference>
<dbReference type="InterPro" id="IPR007195">
    <property type="entry name" value="TolB_N"/>
</dbReference>
<keyword evidence="5" id="KW-0132">Cell division</keyword>
<protein>
    <recommendedName>
        <fullName evidence="5">Tol-Pal system protein TolB</fullName>
    </recommendedName>
</protein>
<dbReference type="PANTHER" id="PTHR36842">
    <property type="entry name" value="PROTEIN TOLB HOMOLOG"/>
    <property type="match status" value="1"/>
</dbReference>
<dbReference type="Gene3D" id="3.40.50.10070">
    <property type="entry name" value="TolB, N-terminal domain"/>
    <property type="match status" value="1"/>
</dbReference>
<comment type="similarity">
    <text evidence="2 5">Belongs to the TolB family.</text>
</comment>
<organism evidence="7">
    <name type="scientific">Acidicaldus sp</name>
    <dbReference type="NCBI Taxonomy" id="1872105"/>
    <lineage>
        <taxon>Bacteria</taxon>
        <taxon>Pseudomonadati</taxon>
        <taxon>Pseudomonadota</taxon>
        <taxon>Alphaproteobacteria</taxon>
        <taxon>Acetobacterales</taxon>
        <taxon>Acetobacteraceae</taxon>
        <taxon>Acidicaldus</taxon>
    </lineage>
</organism>
<proteinExistence type="inferred from homology"/>
<keyword evidence="5" id="KW-0131">Cell cycle</keyword>
<dbReference type="InterPro" id="IPR011042">
    <property type="entry name" value="6-blade_b-propeller_TolB-like"/>
</dbReference>
<dbReference type="EMBL" id="DTQM01000146">
    <property type="protein sequence ID" value="HGC43018.1"/>
    <property type="molecule type" value="Genomic_DNA"/>
</dbReference>
<dbReference type="PROSITE" id="PS51318">
    <property type="entry name" value="TAT"/>
    <property type="match status" value="1"/>
</dbReference>
<name>A0A8J4M6E3_9PROT</name>
<dbReference type="PANTHER" id="PTHR36842:SF1">
    <property type="entry name" value="PROTEIN TOLB"/>
    <property type="match status" value="1"/>
</dbReference>
<comment type="caution">
    <text evidence="7">The sequence shown here is derived from an EMBL/GenBank/DDBJ whole genome shotgun (WGS) entry which is preliminary data.</text>
</comment>
<evidence type="ECO:0000259" key="6">
    <source>
        <dbReference type="Pfam" id="PF04052"/>
    </source>
</evidence>
<evidence type="ECO:0000313" key="7">
    <source>
        <dbReference type="EMBL" id="HGC43018.1"/>
    </source>
</evidence>
<dbReference type="Pfam" id="PF07676">
    <property type="entry name" value="PD40"/>
    <property type="match status" value="2"/>
</dbReference>
<evidence type="ECO:0000256" key="2">
    <source>
        <dbReference type="ARBA" id="ARBA00009820"/>
    </source>
</evidence>
<dbReference type="Pfam" id="PF04052">
    <property type="entry name" value="TolB_N"/>
    <property type="match status" value="1"/>
</dbReference>
<evidence type="ECO:0000256" key="1">
    <source>
        <dbReference type="ARBA" id="ARBA00004418"/>
    </source>
</evidence>
<evidence type="ECO:0000256" key="3">
    <source>
        <dbReference type="ARBA" id="ARBA00022729"/>
    </source>
</evidence>
<dbReference type="AlphaFoldDB" id="A0A8J4M6E3"/>
<dbReference type="GO" id="GO:0042597">
    <property type="term" value="C:periplasmic space"/>
    <property type="evidence" value="ECO:0007669"/>
    <property type="project" value="UniProtKB-SubCell"/>
</dbReference>
<comment type="subcellular location">
    <subcellularLocation>
        <location evidence="1 5">Periplasm</location>
    </subcellularLocation>
</comment>
<dbReference type="SUPFAM" id="SSF69304">
    <property type="entry name" value="Tricorn protease N-terminal domain"/>
    <property type="match status" value="1"/>
</dbReference>
<comment type="function">
    <text evidence="5">Part of the Tol-Pal system, which plays a role in outer membrane invagination during cell division and is important for maintaining outer membrane integrity.</text>
</comment>
<dbReference type="InterPro" id="IPR006311">
    <property type="entry name" value="TAT_signal"/>
</dbReference>
<accession>A0A8J4M6E3</accession>
<evidence type="ECO:0000256" key="5">
    <source>
        <dbReference type="HAMAP-Rule" id="MF_00671"/>
    </source>
</evidence>
<sequence length="474" mass="51117">MTSIGTEFFPPSGLLGRHAALGRRALFGAAAAGAAVLPVAAQQGPAPAAPGKPGAPSAVIDVNRARAAPIPIAIPEFTSGSAANPTLGRDMVQVVTADLANCGLFKPLDPASFIQAAENLGEVPKWNDWKAIGAQALVTGRVQNTDGQVRVEFRLWDVLPEQQIQGTAYTTNAANWRRISHIIADVIYQRLLGEKGYFDTRIIYISATGPRNRRVKRLAIMDQDSANNRFLSDGSWLVLTPRFHPTRDEIAFMSYANNRPRVYIFDLGSGRQRMLGEWRGMTFAPRFSPDGGKVILAETRGGGSNIYVIDLASGRETQLTDSGAIDVSPCYSPDGSQIVFNSDRGGDQQLYVMNPDGSNVRRISFGSGRYATPVWSPRGDLIAYTHLGGDAWGIGVMHPDGSGERILSQGFAVEGPTFCPNGRVIMFWRETPARDSRGDGYSSRLVSVDITGFHERVAPTPTDATDPAWSPLGA</sequence>